<reference evidence="3" key="1">
    <citation type="submission" date="2022-10" db="EMBL/GenBank/DDBJ databases">
        <title>Genome assembly of Pristionchus species.</title>
        <authorList>
            <person name="Yoshida K."/>
            <person name="Sommer R.J."/>
        </authorList>
    </citation>
    <scope>NUCLEOTIDE SEQUENCE [LARGE SCALE GENOMIC DNA]</scope>
    <source>
        <strain evidence="3">RS5460</strain>
    </source>
</reference>
<evidence type="ECO:0000313" key="2">
    <source>
        <dbReference type="EMBL" id="GMR56266.1"/>
    </source>
</evidence>
<name>A0AAN5IAV9_9BILA</name>
<feature type="transmembrane region" description="Helical" evidence="1">
    <location>
        <begin position="12"/>
        <end position="39"/>
    </location>
</feature>
<sequence>MDNEILGFITRGVVSAMLVLVGFFMISRTTFALVGFAMVPPMVFLNHLPDGLQRTRIKLYAMEIVMASANLLGFTLHFLETGGYLGDSPNTWLELIRSVVLFYFLPIYFRFINPPREENEIGREGEEAEQALITVVLPFGVVVGFAFLPGSVADTVFGTGLGRAVAIAICSYFFLTLSTVFCAVALAQVELVAVETTLAYLTVASYVSIFHGLTRLLVPVFFHTRNATRVLFCLLLPAALAATYWLHVYRGVELDSIFEGLAILRNALWMALISLIVSRDD</sequence>
<dbReference type="AlphaFoldDB" id="A0AAN5IAV9"/>
<proteinExistence type="predicted"/>
<protein>
    <submittedName>
        <fullName evidence="2">Uncharacterized protein</fullName>
    </submittedName>
</protein>
<keyword evidence="1" id="KW-0812">Transmembrane</keyword>
<feature type="transmembrane region" description="Helical" evidence="1">
    <location>
        <begin position="91"/>
        <end position="111"/>
    </location>
</feature>
<feature type="transmembrane region" description="Helical" evidence="1">
    <location>
        <begin position="59"/>
        <end position="79"/>
    </location>
</feature>
<dbReference type="EMBL" id="BTRK01000005">
    <property type="protein sequence ID" value="GMR56266.1"/>
    <property type="molecule type" value="Genomic_DNA"/>
</dbReference>
<feature type="transmembrane region" description="Helical" evidence="1">
    <location>
        <begin position="131"/>
        <end position="152"/>
    </location>
</feature>
<dbReference type="Proteomes" id="UP001328107">
    <property type="component" value="Unassembled WGS sequence"/>
</dbReference>
<organism evidence="2 3">
    <name type="scientific">Pristionchus mayeri</name>
    <dbReference type="NCBI Taxonomy" id="1317129"/>
    <lineage>
        <taxon>Eukaryota</taxon>
        <taxon>Metazoa</taxon>
        <taxon>Ecdysozoa</taxon>
        <taxon>Nematoda</taxon>
        <taxon>Chromadorea</taxon>
        <taxon>Rhabditida</taxon>
        <taxon>Rhabditina</taxon>
        <taxon>Diplogasteromorpha</taxon>
        <taxon>Diplogasteroidea</taxon>
        <taxon>Neodiplogasteridae</taxon>
        <taxon>Pristionchus</taxon>
    </lineage>
</organism>
<accession>A0AAN5IAV9</accession>
<feature type="transmembrane region" description="Helical" evidence="1">
    <location>
        <begin position="164"/>
        <end position="186"/>
    </location>
</feature>
<comment type="caution">
    <text evidence="2">The sequence shown here is derived from an EMBL/GenBank/DDBJ whole genome shotgun (WGS) entry which is preliminary data.</text>
</comment>
<keyword evidence="1" id="KW-0472">Membrane</keyword>
<evidence type="ECO:0000256" key="1">
    <source>
        <dbReference type="SAM" id="Phobius"/>
    </source>
</evidence>
<gene>
    <name evidence="2" type="ORF">PMAYCL1PPCAC_26461</name>
</gene>
<feature type="transmembrane region" description="Helical" evidence="1">
    <location>
        <begin position="260"/>
        <end position="278"/>
    </location>
</feature>
<feature type="transmembrane region" description="Helical" evidence="1">
    <location>
        <begin position="230"/>
        <end position="248"/>
    </location>
</feature>
<feature type="transmembrane region" description="Helical" evidence="1">
    <location>
        <begin position="198"/>
        <end position="218"/>
    </location>
</feature>
<evidence type="ECO:0000313" key="3">
    <source>
        <dbReference type="Proteomes" id="UP001328107"/>
    </source>
</evidence>
<keyword evidence="3" id="KW-1185">Reference proteome</keyword>
<keyword evidence="1" id="KW-1133">Transmembrane helix</keyword>